<dbReference type="GO" id="GO:0000272">
    <property type="term" value="P:polysaccharide catabolic process"/>
    <property type="evidence" value="ECO:0007669"/>
    <property type="project" value="UniProtKB-KW"/>
</dbReference>
<dbReference type="PROSITE" id="PS51910">
    <property type="entry name" value="GH18_2"/>
    <property type="match status" value="1"/>
</dbReference>
<dbReference type="PROSITE" id="PS01095">
    <property type="entry name" value="GH18_1"/>
    <property type="match status" value="1"/>
</dbReference>
<evidence type="ECO:0000256" key="5">
    <source>
        <dbReference type="ARBA" id="ARBA00023024"/>
    </source>
</evidence>
<dbReference type="PROSITE" id="PS00026">
    <property type="entry name" value="CHIT_BIND_I_1"/>
    <property type="match status" value="1"/>
</dbReference>
<dbReference type="InterPro" id="IPR036861">
    <property type="entry name" value="Endochitinase-like_sf"/>
</dbReference>
<dbReference type="EC" id="3.2.1.14" evidence="2"/>
<dbReference type="Pfam" id="PF00704">
    <property type="entry name" value="Glyco_hydro_18"/>
    <property type="match status" value="1"/>
</dbReference>
<dbReference type="InterPro" id="IPR011583">
    <property type="entry name" value="Chitinase_II/V-like_cat"/>
</dbReference>
<gene>
    <name evidence="14" type="ORF">EJ05DRAFT_510749</name>
</gene>
<sequence>MRNILRTLTTFLGVTRSVAQDTTSAPRLVMYYDQWHPNVPMTATSFEGVTNVILAFMLSHNLNNQTIDWTTFQYTEPGHKWHADTLKAIKALNPNIKVSLAIGGWNDDPTTGWRKAIESDASLSLFAENIKQIVTHDFGGGAHFDGVDIDWEYPGGNDVYYLAGGAPPSTSTETTGYINMLKTIKTTMGTDKVLSIATPGKKGDMLIFNAANGKNIFDNVDFVNIMTYDIMNRRDKTTSHHTCVQDTLDTVQEYLNIGLDPQKANLGLALYAKWFGVQPGCTSTGGLGCATVELEASNGADTNHSGSMTFEAKNAKDAPSSLSPATDGQCGPEKGLQCGSGYCCSTDGWCGNTADYCGYGHCNPTYSGSGSQCEGPDVWKSWRTATTKPSDDTIKGGLTYLDTELNIFWSWDSKDYVQKKFQTIVVPLKLGGVMAWSFGEENWDSPDHLIAMRAGLSTMSGGVPADINSGNTGIPILPLNAVSTAVSQGAVVGPSGAPPTASSAALFQSPVPVLSVASQNSIPVPLIASQNSIPVLSIASQNSIPVLSIASQNSIPAPSIASQNSIPALSVANQNSILAPSGSPIQFAPLPSSPSTLITSVVTPVPEMGVGAIASSLPPPPPAGKSFGGFVSLPSTGVSTPMELPSVAPVVTPRVTPGAPLAGGATDVGGAATTVTITETYVLQGCSA</sequence>
<evidence type="ECO:0000256" key="2">
    <source>
        <dbReference type="ARBA" id="ARBA00012729"/>
    </source>
</evidence>
<protein>
    <recommendedName>
        <fullName evidence="2">chitinase</fullName>
        <ecNumber evidence="2">3.2.1.14</ecNumber>
    </recommendedName>
</protein>
<dbReference type="PROSITE" id="PS50941">
    <property type="entry name" value="CHIT_BIND_I_2"/>
    <property type="match status" value="1"/>
</dbReference>
<evidence type="ECO:0000256" key="3">
    <source>
        <dbReference type="ARBA" id="ARBA00022669"/>
    </source>
</evidence>
<evidence type="ECO:0000256" key="7">
    <source>
        <dbReference type="ARBA" id="ARBA00023295"/>
    </source>
</evidence>
<comment type="catalytic activity">
    <reaction evidence="1">
        <text>Random endo-hydrolysis of N-acetyl-beta-D-glucosaminide (1-&gt;4)-beta-linkages in chitin and chitodextrins.</text>
        <dbReference type="EC" id="3.2.1.14"/>
    </reaction>
</comment>
<dbReference type="InterPro" id="IPR001579">
    <property type="entry name" value="Glyco_hydro_18_chit_AS"/>
</dbReference>
<keyword evidence="11" id="KW-0732">Signal</keyword>
<dbReference type="SMART" id="SM00636">
    <property type="entry name" value="Glyco_18"/>
    <property type="match status" value="1"/>
</dbReference>
<dbReference type="RefSeq" id="XP_033600326.1">
    <property type="nucleotide sequence ID" value="XM_033748199.1"/>
</dbReference>
<feature type="domain" description="Chitin-binding type-1" evidence="12">
    <location>
        <begin position="327"/>
        <end position="375"/>
    </location>
</feature>
<dbReference type="Gene3D" id="3.20.20.80">
    <property type="entry name" value="Glycosidases"/>
    <property type="match status" value="1"/>
</dbReference>
<dbReference type="InterPro" id="IPR017853">
    <property type="entry name" value="GH"/>
</dbReference>
<feature type="signal peptide" evidence="11">
    <location>
        <begin position="1"/>
        <end position="19"/>
    </location>
</feature>
<keyword evidence="5" id="KW-0146">Chitin degradation</keyword>
<evidence type="ECO:0000259" key="12">
    <source>
        <dbReference type="PROSITE" id="PS50941"/>
    </source>
</evidence>
<dbReference type="PANTHER" id="PTHR11177:SF337">
    <property type="entry name" value="CHITINASE"/>
    <property type="match status" value="1"/>
</dbReference>
<evidence type="ECO:0000256" key="8">
    <source>
        <dbReference type="ARBA" id="ARBA00023326"/>
    </source>
</evidence>
<dbReference type="SUPFAM" id="SSF51445">
    <property type="entry name" value="(Trans)glycosidases"/>
    <property type="match status" value="1"/>
</dbReference>
<dbReference type="EMBL" id="ML996572">
    <property type="protein sequence ID" value="KAF2757875.1"/>
    <property type="molecule type" value="Genomic_DNA"/>
</dbReference>
<evidence type="ECO:0000256" key="9">
    <source>
        <dbReference type="PROSITE-ProRule" id="PRU00261"/>
    </source>
</evidence>
<dbReference type="SUPFAM" id="SSF57016">
    <property type="entry name" value="Plant lectins/antimicrobial peptides"/>
    <property type="match status" value="1"/>
</dbReference>
<dbReference type="GeneID" id="54489253"/>
<keyword evidence="6" id="KW-0119">Carbohydrate metabolism</keyword>
<reference evidence="14" key="1">
    <citation type="journal article" date="2020" name="Stud. Mycol.">
        <title>101 Dothideomycetes genomes: a test case for predicting lifestyles and emergence of pathogens.</title>
        <authorList>
            <person name="Haridas S."/>
            <person name="Albert R."/>
            <person name="Binder M."/>
            <person name="Bloem J."/>
            <person name="Labutti K."/>
            <person name="Salamov A."/>
            <person name="Andreopoulos B."/>
            <person name="Baker S."/>
            <person name="Barry K."/>
            <person name="Bills G."/>
            <person name="Bluhm B."/>
            <person name="Cannon C."/>
            <person name="Castanera R."/>
            <person name="Culley D."/>
            <person name="Daum C."/>
            <person name="Ezra D."/>
            <person name="Gonzalez J."/>
            <person name="Henrissat B."/>
            <person name="Kuo A."/>
            <person name="Liang C."/>
            <person name="Lipzen A."/>
            <person name="Lutzoni F."/>
            <person name="Magnuson J."/>
            <person name="Mondo S."/>
            <person name="Nolan M."/>
            <person name="Ohm R."/>
            <person name="Pangilinan J."/>
            <person name="Park H.-J."/>
            <person name="Ramirez L."/>
            <person name="Alfaro M."/>
            <person name="Sun H."/>
            <person name="Tritt A."/>
            <person name="Yoshinaga Y."/>
            <person name="Zwiers L.-H."/>
            <person name="Turgeon B."/>
            <person name="Goodwin S."/>
            <person name="Spatafora J."/>
            <person name="Crous P."/>
            <person name="Grigoriev I."/>
        </authorList>
    </citation>
    <scope>NUCLEOTIDE SEQUENCE</scope>
    <source>
        <strain evidence="14">CBS 121739</strain>
    </source>
</reference>
<dbReference type="Proteomes" id="UP000799437">
    <property type="component" value="Unassembled WGS sequence"/>
</dbReference>
<evidence type="ECO:0000259" key="13">
    <source>
        <dbReference type="PROSITE" id="PS51910"/>
    </source>
</evidence>
<accession>A0A6A6W5Q2</accession>
<evidence type="ECO:0000313" key="14">
    <source>
        <dbReference type="EMBL" id="KAF2757875.1"/>
    </source>
</evidence>
<name>A0A6A6W5Q2_9PEZI</name>
<dbReference type="GO" id="GO:0006032">
    <property type="term" value="P:chitin catabolic process"/>
    <property type="evidence" value="ECO:0007669"/>
    <property type="project" value="UniProtKB-KW"/>
</dbReference>
<feature type="domain" description="GH18" evidence="13">
    <location>
        <begin position="26"/>
        <end position="459"/>
    </location>
</feature>
<evidence type="ECO:0000256" key="10">
    <source>
        <dbReference type="RuleBase" id="RU000489"/>
    </source>
</evidence>
<comment type="caution">
    <text evidence="9">Lacks conserved residue(s) required for the propagation of feature annotation.</text>
</comment>
<dbReference type="InterPro" id="IPR001002">
    <property type="entry name" value="Chitin-bd_1"/>
</dbReference>
<evidence type="ECO:0000256" key="4">
    <source>
        <dbReference type="ARBA" id="ARBA00022801"/>
    </source>
</evidence>
<organism evidence="14 15">
    <name type="scientific">Pseudovirgaria hyperparasitica</name>
    <dbReference type="NCBI Taxonomy" id="470096"/>
    <lineage>
        <taxon>Eukaryota</taxon>
        <taxon>Fungi</taxon>
        <taxon>Dikarya</taxon>
        <taxon>Ascomycota</taxon>
        <taxon>Pezizomycotina</taxon>
        <taxon>Dothideomycetes</taxon>
        <taxon>Dothideomycetes incertae sedis</taxon>
        <taxon>Acrospermales</taxon>
        <taxon>Acrospermaceae</taxon>
        <taxon>Pseudovirgaria</taxon>
    </lineage>
</organism>
<dbReference type="GO" id="GO:0008061">
    <property type="term" value="F:chitin binding"/>
    <property type="evidence" value="ECO:0007669"/>
    <property type="project" value="UniProtKB-UniRule"/>
</dbReference>
<keyword evidence="8" id="KW-0624">Polysaccharide degradation</keyword>
<keyword evidence="7 10" id="KW-0326">Glycosidase</keyword>
<proteinExistence type="predicted"/>
<keyword evidence="3 9" id="KW-0147">Chitin-binding</keyword>
<dbReference type="OrthoDB" id="73875at2759"/>
<feature type="disulfide bond" evidence="9">
    <location>
        <begin position="338"/>
        <end position="350"/>
    </location>
</feature>
<feature type="chain" id="PRO_5025588123" description="chitinase" evidence="11">
    <location>
        <begin position="20"/>
        <end position="688"/>
    </location>
</feature>
<keyword evidence="4 10" id="KW-0378">Hydrolase</keyword>
<dbReference type="AlphaFoldDB" id="A0A6A6W5Q2"/>
<dbReference type="GO" id="GO:0005576">
    <property type="term" value="C:extracellular region"/>
    <property type="evidence" value="ECO:0007669"/>
    <property type="project" value="TreeGrafter"/>
</dbReference>
<dbReference type="InterPro" id="IPR050314">
    <property type="entry name" value="Glycosyl_Hydrlase_18"/>
</dbReference>
<keyword evidence="9" id="KW-1015">Disulfide bond</keyword>
<dbReference type="CDD" id="cd11618">
    <property type="entry name" value="ChtBD1_1"/>
    <property type="match status" value="1"/>
</dbReference>
<evidence type="ECO:0000256" key="6">
    <source>
        <dbReference type="ARBA" id="ARBA00023277"/>
    </source>
</evidence>
<dbReference type="InterPro" id="IPR018371">
    <property type="entry name" value="Chitin-binding_1_CS"/>
</dbReference>
<evidence type="ECO:0000313" key="15">
    <source>
        <dbReference type="Proteomes" id="UP000799437"/>
    </source>
</evidence>
<keyword evidence="15" id="KW-1185">Reference proteome</keyword>
<evidence type="ECO:0000256" key="11">
    <source>
        <dbReference type="SAM" id="SignalP"/>
    </source>
</evidence>
<dbReference type="GO" id="GO:0008843">
    <property type="term" value="F:endochitinase activity"/>
    <property type="evidence" value="ECO:0007669"/>
    <property type="project" value="UniProtKB-EC"/>
</dbReference>
<feature type="disulfide bond" evidence="9">
    <location>
        <begin position="343"/>
        <end position="357"/>
    </location>
</feature>
<dbReference type="InterPro" id="IPR001223">
    <property type="entry name" value="Glyco_hydro18_cat"/>
</dbReference>
<evidence type="ECO:0000256" key="1">
    <source>
        <dbReference type="ARBA" id="ARBA00000822"/>
    </source>
</evidence>
<dbReference type="Gene3D" id="3.30.60.10">
    <property type="entry name" value="Endochitinase-like"/>
    <property type="match status" value="1"/>
</dbReference>
<dbReference type="PANTHER" id="PTHR11177">
    <property type="entry name" value="CHITINASE"/>
    <property type="match status" value="1"/>
</dbReference>